<feature type="transmembrane region" description="Helical" evidence="1">
    <location>
        <begin position="24"/>
        <end position="42"/>
    </location>
</feature>
<proteinExistence type="predicted"/>
<sequence>MECLPCTNSGPFHNSLVTQFHRNLILIYCLLFTFISISVELVQPDLNLHIYFSLIRVFVNLFFISFWEGR</sequence>
<dbReference type="AlphaFoldDB" id="A0A0K2TG75"/>
<feature type="non-terminal residue" evidence="2">
    <location>
        <position position="70"/>
    </location>
</feature>
<feature type="transmembrane region" description="Helical" evidence="1">
    <location>
        <begin position="48"/>
        <end position="67"/>
    </location>
</feature>
<evidence type="ECO:0000256" key="1">
    <source>
        <dbReference type="SAM" id="Phobius"/>
    </source>
</evidence>
<protein>
    <submittedName>
        <fullName evidence="2">Uncharacterized protein</fullName>
    </submittedName>
</protein>
<keyword evidence="1" id="KW-1133">Transmembrane helix</keyword>
<keyword evidence="1" id="KW-0812">Transmembrane</keyword>
<evidence type="ECO:0000313" key="2">
    <source>
        <dbReference type="EMBL" id="CDW24999.1"/>
    </source>
</evidence>
<name>A0A0K2TG75_LEPSM</name>
<organism evidence="2">
    <name type="scientific">Lepeophtheirus salmonis</name>
    <name type="common">Salmon louse</name>
    <name type="synonym">Caligus salmonis</name>
    <dbReference type="NCBI Taxonomy" id="72036"/>
    <lineage>
        <taxon>Eukaryota</taxon>
        <taxon>Metazoa</taxon>
        <taxon>Ecdysozoa</taxon>
        <taxon>Arthropoda</taxon>
        <taxon>Crustacea</taxon>
        <taxon>Multicrustacea</taxon>
        <taxon>Hexanauplia</taxon>
        <taxon>Copepoda</taxon>
        <taxon>Siphonostomatoida</taxon>
        <taxon>Caligidae</taxon>
        <taxon>Lepeophtheirus</taxon>
    </lineage>
</organism>
<reference evidence="2" key="1">
    <citation type="submission" date="2014-05" db="EMBL/GenBank/DDBJ databases">
        <authorList>
            <person name="Chronopoulou M."/>
        </authorList>
    </citation>
    <scope>NUCLEOTIDE SEQUENCE</scope>
    <source>
        <tissue evidence="2">Whole organism</tissue>
    </source>
</reference>
<accession>A0A0K2TG75</accession>
<keyword evidence="1" id="KW-0472">Membrane</keyword>
<dbReference type="EMBL" id="HACA01007638">
    <property type="protein sequence ID" value="CDW24999.1"/>
    <property type="molecule type" value="Transcribed_RNA"/>
</dbReference>